<evidence type="ECO:0000256" key="1">
    <source>
        <dbReference type="ARBA" id="ARBA00022737"/>
    </source>
</evidence>
<keyword evidence="2" id="KW-0697">Rotamase</keyword>
<dbReference type="GO" id="GO:0003755">
    <property type="term" value="F:peptidyl-prolyl cis-trans isomerase activity"/>
    <property type="evidence" value="ECO:0007669"/>
    <property type="project" value="UniProtKB-KW"/>
</dbReference>
<protein>
    <recommendedName>
        <fullName evidence="2">peptidylprolyl isomerase</fullName>
        <ecNumber evidence="2">5.2.1.8</ecNumber>
    </recommendedName>
</protein>
<feature type="region of interest" description="Disordered" evidence="3">
    <location>
        <begin position="275"/>
        <end position="297"/>
    </location>
</feature>
<dbReference type="Pfam" id="PF00254">
    <property type="entry name" value="FKBP_C"/>
    <property type="match status" value="1"/>
</dbReference>
<organism evidence="5 6">
    <name type="scientific">Sinocyclocheilus grahami</name>
    <name type="common">Dianchi golden-line fish</name>
    <name type="synonym">Barbus grahami</name>
    <dbReference type="NCBI Taxonomy" id="75366"/>
    <lineage>
        <taxon>Eukaryota</taxon>
        <taxon>Metazoa</taxon>
        <taxon>Chordata</taxon>
        <taxon>Craniata</taxon>
        <taxon>Vertebrata</taxon>
        <taxon>Euteleostomi</taxon>
        <taxon>Actinopterygii</taxon>
        <taxon>Neopterygii</taxon>
        <taxon>Teleostei</taxon>
        <taxon>Ostariophysi</taxon>
        <taxon>Cypriniformes</taxon>
        <taxon>Cyprinidae</taxon>
        <taxon>Cyprininae</taxon>
        <taxon>Sinocyclocheilus</taxon>
    </lineage>
</organism>
<dbReference type="PANTHER" id="PTHR46046">
    <property type="entry name" value="PEPTIDYLPROLYL ISOMERASE"/>
    <property type="match status" value="1"/>
</dbReference>
<dbReference type="Ensembl" id="ENSSGRT00000103986.1">
    <property type="protein sequence ID" value="ENSSGRP00000097743.1"/>
    <property type="gene ID" value="ENSSGRG00000048780.1"/>
</dbReference>
<dbReference type="GO" id="GO:0005783">
    <property type="term" value="C:endoplasmic reticulum"/>
    <property type="evidence" value="ECO:0007669"/>
    <property type="project" value="TreeGrafter"/>
</dbReference>
<dbReference type="InterPro" id="IPR046357">
    <property type="entry name" value="PPIase_dom_sf"/>
</dbReference>
<sequence length="353" mass="39445">PKMLFLIIDLGDYSHINTKSFSLCIAGVDKGILAMSVNECRRITKVSFFCAVSGDKVPSDTTLVFDLVLLNILNRADQVQTKVISTPKECKRSVMRIDFVRFHFYGTLLDSTVFDSMLIRNHTYGAALGRCKIIDGLDEALRNMCVGERRTVIVPPHLGHGEKGGMCYFMCLYNVTQQNKEHCNIGLMNSCQFLINLHPVLCSLVFLAGIVQGSAVIRFKLQLVSLQNGVPEGYLFIWLEESPVQLFEALDSNQDQQVPLEEVNGNVRILGIQDTSKEKAKTHQQISREDQGQDHEDDGFKFMMTFEKISEKHLYPIGLSKAIDKTVGAVVLAKCLGQGRVLIIVKNAGQKNK</sequence>
<evidence type="ECO:0000313" key="5">
    <source>
        <dbReference type="Ensembl" id="ENSSGRP00000097743.1"/>
    </source>
</evidence>
<proteinExistence type="predicted"/>
<dbReference type="InterPro" id="IPR051989">
    <property type="entry name" value="FKBP-like_isomerase"/>
</dbReference>
<reference evidence="5" key="1">
    <citation type="submission" date="2025-08" db="UniProtKB">
        <authorList>
            <consortium name="Ensembl"/>
        </authorList>
    </citation>
    <scope>IDENTIFICATION</scope>
</reference>
<evidence type="ECO:0000259" key="4">
    <source>
        <dbReference type="PROSITE" id="PS50059"/>
    </source>
</evidence>
<dbReference type="InterPro" id="IPR001179">
    <property type="entry name" value="PPIase_FKBP_dom"/>
</dbReference>
<name>A0A672S7S8_SINGR</name>
<keyword evidence="1" id="KW-0677">Repeat</keyword>
<dbReference type="Proteomes" id="UP000472262">
    <property type="component" value="Unassembled WGS sequence"/>
</dbReference>
<comment type="catalytic activity">
    <reaction evidence="2">
        <text>[protein]-peptidylproline (omega=180) = [protein]-peptidylproline (omega=0)</text>
        <dbReference type="Rhea" id="RHEA:16237"/>
        <dbReference type="Rhea" id="RHEA-COMP:10747"/>
        <dbReference type="Rhea" id="RHEA-COMP:10748"/>
        <dbReference type="ChEBI" id="CHEBI:83833"/>
        <dbReference type="ChEBI" id="CHEBI:83834"/>
        <dbReference type="EC" id="5.2.1.8"/>
    </reaction>
</comment>
<dbReference type="Gene3D" id="3.10.50.40">
    <property type="match status" value="1"/>
</dbReference>
<dbReference type="PANTHER" id="PTHR46046:SF3">
    <property type="entry name" value="PEPTIDYL-PROLYL CIS-TRANS ISOMERASE FKBP10"/>
    <property type="match status" value="1"/>
</dbReference>
<keyword evidence="6" id="KW-1185">Reference proteome</keyword>
<dbReference type="PROSITE" id="PS50059">
    <property type="entry name" value="FKBP_PPIASE"/>
    <property type="match status" value="1"/>
</dbReference>
<accession>A0A672S7S8</accession>
<dbReference type="AlphaFoldDB" id="A0A672S7S8"/>
<evidence type="ECO:0000256" key="2">
    <source>
        <dbReference type="PROSITE-ProRule" id="PRU00277"/>
    </source>
</evidence>
<dbReference type="EC" id="5.2.1.8" evidence="2"/>
<evidence type="ECO:0000256" key="3">
    <source>
        <dbReference type="SAM" id="MobiDB-lite"/>
    </source>
</evidence>
<reference evidence="5" key="2">
    <citation type="submission" date="2025-09" db="UniProtKB">
        <authorList>
            <consortium name="Ensembl"/>
        </authorList>
    </citation>
    <scope>IDENTIFICATION</scope>
</reference>
<keyword evidence="2" id="KW-0413">Isomerase</keyword>
<feature type="domain" description="PPIase FKBP-type" evidence="4">
    <location>
        <begin position="97"/>
        <end position="227"/>
    </location>
</feature>
<dbReference type="SUPFAM" id="SSF54534">
    <property type="entry name" value="FKBP-like"/>
    <property type="match status" value="1"/>
</dbReference>
<evidence type="ECO:0000313" key="6">
    <source>
        <dbReference type="Proteomes" id="UP000472262"/>
    </source>
</evidence>